<sequence length="192" mass="21739">MLLFMTSAYYIRQYLTKKQETNKCQEKIVAKPSQVQTVTISTSNQNIAAPTNFPDLPKLDLAGFGKGMIMINALFCAHPKSFRDAAQNIMMMAAQLKDDVRETFLTSLEEDPDLIFSYNQFLERMNSATTPAGAKTQAYMGLIRLTQGRDDLETYIQQFLHLADAPKIPDDISGLHFRNGLNPHHTSLMRHH</sequence>
<evidence type="ECO:0000313" key="2">
    <source>
        <dbReference type="Proteomes" id="UP001165960"/>
    </source>
</evidence>
<dbReference type="Proteomes" id="UP001165960">
    <property type="component" value="Unassembled WGS sequence"/>
</dbReference>
<keyword evidence="2" id="KW-1185">Reference proteome</keyword>
<dbReference type="EMBL" id="QTSX02007122">
    <property type="protein sequence ID" value="KAJ9051116.1"/>
    <property type="molecule type" value="Genomic_DNA"/>
</dbReference>
<reference evidence="1" key="1">
    <citation type="submission" date="2022-04" db="EMBL/GenBank/DDBJ databases">
        <title>Genome of the entomopathogenic fungus Entomophthora muscae.</title>
        <authorList>
            <person name="Elya C."/>
            <person name="Lovett B.R."/>
            <person name="Lee E."/>
            <person name="Macias A.M."/>
            <person name="Hajek A.E."/>
            <person name="De Bivort B.L."/>
            <person name="Kasson M.T."/>
            <person name="De Fine Licht H.H."/>
            <person name="Stajich J.E."/>
        </authorList>
    </citation>
    <scope>NUCLEOTIDE SEQUENCE</scope>
    <source>
        <strain evidence="1">Berkeley</strain>
    </source>
</reference>
<organism evidence="1 2">
    <name type="scientific">Entomophthora muscae</name>
    <dbReference type="NCBI Taxonomy" id="34485"/>
    <lineage>
        <taxon>Eukaryota</taxon>
        <taxon>Fungi</taxon>
        <taxon>Fungi incertae sedis</taxon>
        <taxon>Zoopagomycota</taxon>
        <taxon>Entomophthoromycotina</taxon>
        <taxon>Entomophthoromycetes</taxon>
        <taxon>Entomophthorales</taxon>
        <taxon>Entomophthoraceae</taxon>
        <taxon>Entomophthora</taxon>
    </lineage>
</organism>
<comment type="caution">
    <text evidence="1">The sequence shown here is derived from an EMBL/GenBank/DDBJ whole genome shotgun (WGS) entry which is preliminary data.</text>
</comment>
<name>A0ACC2RM53_9FUNG</name>
<protein>
    <submittedName>
        <fullName evidence="1">Uncharacterized protein</fullName>
    </submittedName>
</protein>
<evidence type="ECO:0000313" key="1">
    <source>
        <dbReference type="EMBL" id="KAJ9051116.1"/>
    </source>
</evidence>
<proteinExistence type="predicted"/>
<gene>
    <name evidence="1" type="ORF">DSO57_1039676</name>
</gene>
<accession>A0ACC2RM53</accession>